<name>A0A174PC67_ANAHA</name>
<evidence type="ECO:0000313" key="2">
    <source>
        <dbReference type="Proteomes" id="UP000095564"/>
    </source>
</evidence>
<proteinExistence type="predicted"/>
<accession>A0A174PC67</accession>
<evidence type="ECO:0000313" key="1">
    <source>
        <dbReference type="EMBL" id="CUP57081.1"/>
    </source>
</evidence>
<reference evidence="1 2" key="1">
    <citation type="submission" date="2015-09" db="EMBL/GenBank/DDBJ databases">
        <authorList>
            <consortium name="Pathogen Informatics"/>
        </authorList>
    </citation>
    <scope>NUCLEOTIDE SEQUENCE [LARGE SCALE GENOMIC DNA]</scope>
    <source>
        <strain evidence="1 2">2789STDY5834908</strain>
    </source>
</reference>
<dbReference type="AlphaFoldDB" id="A0A174PC67"/>
<sequence length="109" mass="12864">MNQYEWKYGENDHQKYYGAKLGKDYLCVFANNWNPNMWLGTYIKYGCGSVTIGNKTFNDKQRKKESKNGTIKLRDNMPSKIQILSSNDPEYMKEKVIYAYEHDLLEVDC</sequence>
<gene>
    <name evidence="1" type="ORF">ERS852520_01661</name>
</gene>
<dbReference type="Proteomes" id="UP000095564">
    <property type="component" value="Unassembled WGS sequence"/>
</dbReference>
<organism evidence="1 2">
    <name type="scientific">Anaerostipes hadrus</name>
    <dbReference type="NCBI Taxonomy" id="649756"/>
    <lineage>
        <taxon>Bacteria</taxon>
        <taxon>Bacillati</taxon>
        <taxon>Bacillota</taxon>
        <taxon>Clostridia</taxon>
        <taxon>Lachnospirales</taxon>
        <taxon>Lachnospiraceae</taxon>
        <taxon>Anaerostipes</taxon>
    </lineage>
</organism>
<dbReference type="EMBL" id="CZAU01000015">
    <property type="protein sequence ID" value="CUP57081.1"/>
    <property type="molecule type" value="Genomic_DNA"/>
</dbReference>
<protein>
    <submittedName>
        <fullName evidence="1">Uncharacterized protein</fullName>
    </submittedName>
</protein>
<dbReference type="RefSeq" id="WP_055160162.1">
    <property type="nucleotide sequence ID" value="NZ_CZAU01000015.1"/>
</dbReference>